<dbReference type="EMBL" id="BQFW01000010">
    <property type="protein sequence ID" value="GJJ74950.1"/>
    <property type="molecule type" value="Genomic_DNA"/>
</dbReference>
<organism evidence="1 2">
    <name type="scientific">Entomortierella parvispora</name>
    <dbReference type="NCBI Taxonomy" id="205924"/>
    <lineage>
        <taxon>Eukaryota</taxon>
        <taxon>Fungi</taxon>
        <taxon>Fungi incertae sedis</taxon>
        <taxon>Mucoromycota</taxon>
        <taxon>Mortierellomycotina</taxon>
        <taxon>Mortierellomycetes</taxon>
        <taxon>Mortierellales</taxon>
        <taxon>Mortierellaceae</taxon>
        <taxon>Entomortierella</taxon>
    </lineage>
</organism>
<evidence type="ECO:0000313" key="2">
    <source>
        <dbReference type="Proteomes" id="UP000827284"/>
    </source>
</evidence>
<reference evidence="1" key="2">
    <citation type="journal article" date="2022" name="Microbiol. Resour. Announc.">
        <title>Whole-Genome Sequence of Entomortierella parvispora E1425, a Mucoromycotan Fungus Associated with Burkholderiaceae-Related Endosymbiotic Bacteria.</title>
        <authorList>
            <person name="Herlambang A."/>
            <person name="Guo Y."/>
            <person name="Takashima Y."/>
            <person name="Narisawa K."/>
            <person name="Ohta H."/>
            <person name="Nishizawa T."/>
        </authorList>
    </citation>
    <scope>NUCLEOTIDE SEQUENCE</scope>
    <source>
        <strain evidence="1">E1425</strain>
    </source>
</reference>
<reference evidence="1" key="1">
    <citation type="submission" date="2021-11" db="EMBL/GenBank/DDBJ databases">
        <authorList>
            <person name="Herlambang A."/>
            <person name="Guo Y."/>
            <person name="Takashima Y."/>
            <person name="Nishizawa T."/>
        </authorList>
    </citation>
    <scope>NUCLEOTIDE SEQUENCE</scope>
    <source>
        <strain evidence="1">E1425</strain>
    </source>
</reference>
<dbReference type="Proteomes" id="UP000827284">
    <property type="component" value="Unassembled WGS sequence"/>
</dbReference>
<gene>
    <name evidence="1" type="ORF">EMPS_07308</name>
</gene>
<protein>
    <submittedName>
        <fullName evidence="1">Uncharacterized protein</fullName>
    </submittedName>
</protein>
<proteinExistence type="predicted"/>
<keyword evidence="2" id="KW-1185">Reference proteome</keyword>
<comment type="caution">
    <text evidence="1">The sequence shown here is derived from an EMBL/GenBank/DDBJ whole genome shotgun (WGS) entry which is preliminary data.</text>
</comment>
<sequence>MDQDNAIARFFAIPELIHLLGQSLPIRELAQLVRTNRANFETFTPFLWRSIPQQKACAMSLSPSLSKRVHLIQCVDLSYNDLNTMSALNIAMEFSKELRSCRQAAQYGTKIDHTGSGLRSLHFVVDKSDSTPSRLPPIAWSKNIYEQLIMLLQQTSFLTCLSVPADILEYEPRHLNAFMNALTFSLPGLQRLTISRKRKIFISLQSSLVVVGRCLELMNLDTLLCEFEPNQNETYPIGSEVWRTLFAQCLDQLQGRLPHQRSNKLRKLRLPCTIWPLDFLVPFFKDCVHDLETLFVPYFDVPVDWVQQTGNDLREAIQSSCPNIKSVTVCRYTQPYQRDGYITLAVKTILESCASKGDAGDAVVETGLQSFDATDSVLDWTQIESALEPHFQTLRVLSSKVGGQHLAGLGLLVQRSEKLRILNMNWSYKTPGGYPLDKWPSEWVCRGLRVLCVQMKDPAYGIDPTASEEAKQQNWEQVNRFYLAIGQLEALEDLTLGYGASSFTSFMRLPDLLLTFQNTEGCLWYLTRWKKLRRLRLMNDFWSRMGEAEIDFISEHWPQLVDLTFRTDDIDWMRKFLNTMHCWRMLKRQLPNLAFSFIKSSTVPHPQ</sequence>
<dbReference type="OrthoDB" id="2405020at2759"/>
<name>A0A9P3LYK2_9FUNG</name>
<evidence type="ECO:0000313" key="1">
    <source>
        <dbReference type="EMBL" id="GJJ74950.1"/>
    </source>
</evidence>
<dbReference type="AlphaFoldDB" id="A0A9P3LYK2"/>
<accession>A0A9P3LYK2</accession>